<protein>
    <submittedName>
        <fullName evidence="2">Uncharacterized protein</fullName>
    </submittedName>
</protein>
<dbReference type="AlphaFoldDB" id="A0A810AQM8"/>
<dbReference type="InterPro" id="IPR046904">
    <property type="entry name" value="ABC-3C_MC2"/>
</dbReference>
<evidence type="ECO:0000313" key="1">
    <source>
        <dbReference type="EMBL" id="BCE55148.1"/>
    </source>
</evidence>
<dbReference type="Pfam" id="PF20288">
    <property type="entry name" value="MC2"/>
    <property type="match status" value="1"/>
</dbReference>
<dbReference type="EMBL" id="AP023096">
    <property type="protein sequence ID" value="BCE63881.1"/>
    <property type="molecule type" value="Genomic_DNA"/>
</dbReference>
<sequence length="60" mass="6612">MWEADEIAAPFLETLNATYHKKLRDGAHWTVEKFADTPEIALASAMGERVISAIGVEVLP</sequence>
<accession>A0A810AQM8</accession>
<gene>
    <name evidence="1" type="ORF">XF5B_26600</name>
    <name evidence="2" type="ORF">XF6B_26800</name>
</gene>
<reference evidence="1" key="1">
    <citation type="submission" date="2020-05" db="EMBL/GenBank/DDBJ databases">
        <title>Complete genome sequence of Bradyrhizobium diazoefficiens XF5 isolated from soybean nodule.</title>
        <authorList>
            <person name="Noda R."/>
            <person name="Kakizaki K."/>
            <person name="Minamisawa K."/>
        </authorList>
    </citation>
    <scope>NUCLEOTIDE SEQUENCE</scope>
    <source>
        <strain evidence="1">XF5</strain>
    </source>
</reference>
<organism evidence="2">
    <name type="scientific">Bradyrhizobium diazoefficiens</name>
    <dbReference type="NCBI Taxonomy" id="1355477"/>
    <lineage>
        <taxon>Bacteria</taxon>
        <taxon>Pseudomonadati</taxon>
        <taxon>Pseudomonadota</taxon>
        <taxon>Alphaproteobacteria</taxon>
        <taxon>Hyphomicrobiales</taxon>
        <taxon>Nitrobacteraceae</taxon>
        <taxon>Bradyrhizobium</taxon>
    </lineage>
</organism>
<evidence type="ECO:0000313" key="2">
    <source>
        <dbReference type="EMBL" id="BCE63881.1"/>
    </source>
</evidence>
<reference evidence="2" key="2">
    <citation type="submission" date="2020-05" db="EMBL/GenBank/DDBJ databases">
        <title>Complete genome sequence of Bradyrhizobium diazoefficiens XF6 isolated from soybean nodule.</title>
        <authorList>
            <person name="Noda R."/>
            <person name="Kakizaki K."/>
            <person name="Minamisawa K."/>
        </authorList>
    </citation>
    <scope>NUCLEOTIDE SEQUENCE</scope>
    <source>
        <strain evidence="2">XF6</strain>
    </source>
</reference>
<proteinExistence type="predicted"/>
<dbReference type="EMBL" id="AP023095">
    <property type="protein sequence ID" value="BCE55148.1"/>
    <property type="molecule type" value="Genomic_DNA"/>
</dbReference>
<name>A0A810AQM8_9BRAD</name>